<dbReference type="SUPFAM" id="SSF56024">
    <property type="entry name" value="Phospholipase D/nuclease"/>
    <property type="match status" value="2"/>
</dbReference>
<dbReference type="Pfam" id="PF13091">
    <property type="entry name" value="PLDc_2"/>
    <property type="match status" value="2"/>
</dbReference>
<proteinExistence type="predicted"/>
<evidence type="ECO:0000313" key="2">
    <source>
        <dbReference type="EMBL" id="ESK39584.1"/>
    </source>
</evidence>
<dbReference type="PROSITE" id="PS50035">
    <property type="entry name" value="PLD"/>
    <property type="match status" value="2"/>
</dbReference>
<feature type="domain" description="PLD phosphodiesterase" evidence="1">
    <location>
        <begin position="409"/>
        <end position="435"/>
    </location>
</feature>
<keyword evidence="3" id="KW-1185">Reference proteome</keyword>
<feature type="domain" description="PLD phosphodiesterase" evidence="1">
    <location>
        <begin position="159"/>
        <end position="186"/>
    </location>
</feature>
<name>V2UW73_9GAMM</name>
<dbReference type="EMBL" id="AYER01000004">
    <property type="protein sequence ID" value="ESK39584.1"/>
    <property type="molecule type" value="Genomic_DNA"/>
</dbReference>
<dbReference type="CDD" id="cd09113">
    <property type="entry name" value="PLDc_ymdC_like_2"/>
    <property type="match status" value="1"/>
</dbReference>
<accession>V2UW73</accession>
<evidence type="ECO:0000259" key="1">
    <source>
        <dbReference type="PROSITE" id="PS50035"/>
    </source>
</evidence>
<dbReference type="GO" id="GO:0030572">
    <property type="term" value="F:phosphatidyltransferase activity"/>
    <property type="evidence" value="ECO:0007669"/>
    <property type="project" value="UniProtKB-ARBA"/>
</dbReference>
<dbReference type="Gene3D" id="3.30.870.10">
    <property type="entry name" value="Endonuclease Chain A"/>
    <property type="match status" value="2"/>
</dbReference>
<evidence type="ECO:0000313" key="3">
    <source>
        <dbReference type="Proteomes" id="UP000023785"/>
    </source>
</evidence>
<protein>
    <recommendedName>
        <fullName evidence="1">PLD phosphodiesterase domain-containing protein</fullName>
    </recommendedName>
</protein>
<gene>
    <name evidence="2" type="ORF">P256_01265</name>
</gene>
<sequence length="517" mass="59600">MIMGLSILFGLNACSTLPPLKATQPTYSRSFDTSNTALAKLITPLRQENPGLTGYHVLFDPLEAIAARLSLINKAQKTLDIQYYIWDNDKIGALALYDIIKAADRGVKVRLLIDDNNAKKMEGIFLALDQHVNIQVKLYNPYKYRNFRPLDMLLDLKRINRRMHIKSFVVDNQIALIGGRNMSNQYYFTSDTYQFSDIDVMLVGQSVDNISHTFDEYWNDSYAYPVRQLVNPQQHSLRYDSLKSQLTNYYKQVSVQNYLNLANHSDDFDYWLHNELNFDWVKAEVVSDAPSKIHGTAQPNEYLQTQLSHYLKQPKKHLDIVSAYFVPEQKGTDMLSKMSKEGVQVRVLTNSFKANDVWLVHAFYSKYRQELLKNGVQLYEFLPVLNYKDLKPYTRSLSREAKISLKSLSRSSLHAKMMAVDDQVFIGSFNLDPRSAKLNSEIGVLLNSPTLANEIHETLSQNIDAYSYQLKLTPDNKITWTKQIPTGSIIFTKEPKMSWWQHDGLQMISWLPIEGMM</sequence>
<dbReference type="PANTHER" id="PTHR21248">
    <property type="entry name" value="CARDIOLIPIN SYNTHASE"/>
    <property type="match status" value="1"/>
</dbReference>
<dbReference type="InterPro" id="IPR001736">
    <property type="entry name" value="PLipase_D/transphosphatidylase"/>
</dbReference>
<dbReference type="eggNOG" id="COG1502">
    <property type="taxonomic scope" value="Bacteria"/>
</dbReference>
<comment type="caution">
    <text evidence="2">The sequence shown here is derived from an EMBL/GenBank/DDBJ whole genome shotgun (WGS) entry which is preliminary data.</text>
</comment>
<dbReference type="Proteomes" id="UP000023785">
    <property type="component" value="Unassembled WGS sequence"/>
</dbReference>
<dbReference type="HOGENOM" id="CLU_026287_0_0_6"/>
<dbReference type="AlphaFoldDB" id="V2UW73"/>
<dbReference type="GO" id="GO:0032049">
    <property type="term" value="P:cardiolipin biosynthetic process"/>
    <property type="evidence" value="ECO:0007669"/>
    <property type="project" value="UniProtKB-ARBA"/>
</dbReference>
<dbReference type="InterPro" id="IPR025202">
    <property type="entry name" value="PLD-like_dom"/>
</dbReference>
<dbReference type="STRING" id="1392540.P256_01265"/>
<dbReference type="PATRIC" id="fig|1392540.3.peg.1226"/>
<dbReference type="CDD" id="cd09111">
    <property type="entry name" value="PLDc_ymdC_like_1"/>
    <property type="match status" value="1"/>
</dbReference>
<organism evidence="2 3">
    <name type="scientific">Acinetobacter nectaris CIP 110549</name>
    <dbReference type="NCBI Taxonomy" id="1392540"/>
    <lineage>
        <taxon>Bacteria</taxon>
        <taxon>Pseudomonadati</taxon>
        <taxon>Pseudomonadota</taxon>
        <taxon>Gammaproteobacteria</taxon>
        <taxon>Moraxellales</taxon>
        <taxon>Moraxellaceae</taxon>
        <taxon>Acinetobacter</taxon>
    </lineage>
</organism>
<reference evidence="2 3" key="1">
    <citation type="submission" date="2013-10" db="EMBL/GenBank/DDBJ databases">
        <title>The Genome Sequence of Acinetobacter nectaris CIP 110549.</title>
        <authorList>
            <consortium name="The Broad Institute Genomics Platform"/>
            <consortium name="The Broad Institute Genome Sequencing Center for Infectious Disease"/>
            <person name="Cerqueira G."/>
            <person name="Feldgarden M."/>
            <person name="Courvalin P."/>
            <person name="Grillot-Courvalin C."/>
            <person name="Clermont D."/>
            <person name="Rocha E."/>
            <person name="Yoon E.-J."/>
            <person name="Nemec A."/>
            <person name="Young S.K."/>
            <person name="Zeng Q."/>
            <person name="Gargeya S."/>
            <person name="Fitzgerald M."/>
            <person name="Abouelleil A."/>
            <person name="Alvarado L."/>
            <person name="Berlin A.M."/>
            <person name="Chapman S.B."/>
            <person name="Gainer-Dewar J."/>
            <person name="Goldberg J."/>
            <person name="Gnerre S."/>
            <person name="Griggs A."/>
            <person name="Gujja S."/>
            <person name="Hansen M."/>
            <person name="Howarth C."/>
            <person name="Imamovic A."/>
            <person name="Ireland A."/>
            <person name="Larimer J."/>
            <person name="McCowan C."/>
            <person name="Murphy C."/>
            <person name="Pearson M."/>
            <person name="Poon T.W."/>
            <person name="Priest M."/>
            <person name="Roberts A."/>
            <person name="Saif S."/>
            <person name="Shea T."/>
            <person name="Sykes S."/>
            <person name="Wortman J."/>
            <person name="Nusbaum C."/>
            <person name="Birren B."/>
        </authorList>
    </citation>
    <scope>NUCLEOTIDE SEQUENCE [LARGE SCALE GENOMIC DNA]</scope>
    <source>
        <strain evidence="2 3">CIP 110549</strain>
    </source>
</reference>
<dbReference type="PANTHER" id="PTHR21248:SF12">
    <property type="entry name" value="CARDIOLIPIN SYNTHASE C"/>
    <property type="match status" value="1"/>
</dbReference>
<dbReference type="SMART" id="SM00155">
    <property type="entry name" value="PLDc"/>
    <property type="match status" value="2"/>
</dbReference>